<evidence type="ECO:0000256" key="1">
    <source>
        <dbReference type="SAM" id="Phobius"/>
    </source>
</evidence>
<dbReference type="AlphaFoldDB" id="A0A438KA52"/>
<keyword evidence="1" id="KW-1133">Transmembrane helix</keyword>
<dbReference type="Gene3D" id="3.40.50.150">
    <property type="entry name" value="Vaccinia Virus protein VP39"/>
    <property type="match status" value="1"/>
</dbReference>
<dbReference type="GO" id="GO:0032259">
    <property type="term" value="P:methylation"/>
    <property type="evidence" value="ECO:0007669"/>
    <property type="project" value="UniProtKB-KW"/>
</dbReference>
<name>A0A438KA52_VITVI</name>
<feature type="transmembrane region" description="Helical" evidence="1">
    <location>
        <begin position="126"/>
        <end position="147"/>
    </location>
</feature>
<protein>
    <submittedName>
        <fullName evidence="2">Farnesoic acid carboxyl-O-methyltransferase</fullName>
    </submittedName>
</protein>
<keyword evidence="2" id="KW-0808">Transferase</keyword>
<dbReference type="EMBL" id="QGNW01000012">
    <property type="protein sequence ID" value="RVX18078.1"/>
    <property type="molecule type" value="Genomic_DNA"/>
</dbReference>
<dbReference type="Proteomes" id="UP000288805">
    <property type="component" value="Unassembled WGS sequence"/>
</dbReference>
<proteinExistence type="predicted"/>
<organism evidence="2 3">
    <name type="scientific">Vitis vinifera</name>
    <name type="common">Grape</name>
    <dbReference type="NCBI Taxonomy" id="29760"/>
    <lineage>
        <taxon>Eukaryota</taxon>
        <taxon>Viridiplantae</taxon>
        <taxon>Streptophyta</taxon>
        <taxon>Embryophyta</taxon>
        <taxon>Tracheophyta</taxon>
        <taxon>Spermatophyta</taxon>
        <taxon>Magnoliopsida</taxon>
        <taxon>eudicotyledons</taxon>
        <taxon>Gunneridae</taxon>
        <taxon>Pentapetalae</taxon>
        <taxon>rosids</taxon>
        <taxon>Vitales</taxon>
        <taxon>Vitaceae</taxon>
        <taxon>Viteae</taxon>
        <taxon>Vitis</taxon>
    </lineage>
</organism>
<reference evidence="2 3" key="1">
    <citation type="journal article" date="2018" name="PLoS Genet.">
        <title>Population sequencing reveals clonal diversity and ancestral inbreeding in the grapevine cultivar Chardonnay.</title>
        <authorList>
            <person name="Roach M.J."/>
            <person name="Johnson D.L."/>
            <person name="Bohlmann J."/>
            <person name="van Vuuren H.J."/>
            <person name="Jones S.J."/>
            <person name="Pretorius I.S."/>
            <person name="Schmidt S.A."/>
            <person name="Borneman A.R."/>
        </authorList>
    </citation>
    <scope>NUCLEOTIDE SEQUENCE [LARGE SCALE GENOMIC DNA]</scope>
    <source>
        <strain evidence="3">cv. Chardonnay</strain>
        <tissue evidence="2">Leaf</tissue>
    </source>
</reference>
<dbReference type="InterPro" id="IPR005299">
    <property type="entry name" value="MeTrfase_7"/>
</dbReference>
<evidence type="ECO:0000313" key="3">
    <source>
        <dbReference type="Proteomes" id="UP000288805"/>
    </source>
</evidence>
<dbReference type="InterPro" id="IPR029063">
    <property type="entry name" value="SAM-dependent_MTases_sf"/>
</dbReference>
<keyword evidence="2" id="KW-0489">Methyltransferase</keyword>
<keyword evidence="1" id="KW-0812">Transmembrane</keyword>
<keyword evidence="1" id="KW-0472">Membrane</keyword>
<sequence length="345" mass="38362">MHDVIERIVGSIVCGKFWHEESPWGLVMDDMRAEGHGEHVIQPSTDEANGWLVWEVSPACCTAGCERTFRITGVVAIGGLDLPGSCGPSLARIEFDNWDFLSRCLFTEKFIYSVSSTVPLINGEEIFYVVMMTFGGSMVIATLLAAVRNRGDGTWAMAGCRDSVPDGKSASCVFYRKIRMRVTRMTMCATCHCEMHATCLCKMRATCPRKEGSLHHANILEAIQLKHKNQGLNSQIPEFLVFYNDHSTSDFNTLFISLPPNRQYHAGGIPGSFYSSLFPSASLHIVYSSCSSHRLSAGSKEVVDKSSPAWDKERIYYSNAAMSLLRLTQLSMKKQEVKRLSMVDA</sequence>
<evidence type="ECO:0000313" key="2">
    <source>
        <dbReference type="EMBL" id="RVX18078.1"/>
    </source>
</evidence>
<gene>
    <name evidence="2" type="primary">FAMT_1</name>
    <name evidence="2" type="ORF">CK203_004335</name>
</gene>
<dbReference type="GO" id="GO:0008168">
    <property type="term" value="F:methyltransferase activity"/>
    <property type="evidence" value="ECO:0007669"/>
    <property type="project" value="UniProtKB-KW"/>
</dbReference>
<comment type="caution">
    <text evidence="2">The sequence shown here is derived from an EMBL/GenBank/DDBJ whole genome shotgun (WGS) entry which is preliminary data.</text>
</comment>
<dbReference type="Pfam" id="PF03492">
    <property type="entry name" value="Methyltransf_7"/>
    <property type="match status" value="1"/>
</dbReference>
<accession>A0A438KA52</accession>
<dbReference type="PANTHER" id="PTHR31009">
    <property type="entry name" value="S-ADENOSYL-L-METHIONINE:CARBOXYL METHYLTRANSFERASE FAMILY PROTEIN"/>
    <property type="match status" value="1"/>
</dbReference>
<dbReference type="SUPFAM" id="SSF53335">
    <property type="entry name" value="S-adenosyl-L-methionine-dependent methyltransferases"/>
    <property type="match status" value="1"/>
</dbReference>